<accession>A0ABV4QWD9</accession>
<gene>
    <name evidence="2" type="ORF">SM436_14615</name>
</gene>
<dbReference type="Proteomes" id="UP001569904">
    <property type="component" value="Unassembled WGS sequence"/>
</dbReference>
<dbReference type="PANTHER" id="PTHR30007:SF0">
    <property type="entry name" value="TRANSPOSASE"/>
    <property type="match status" value="1"/>
</dbReference>
<dbReference type="RefSeq" id="WP_371941557.1">
    <property type="nucleotide sequence ID" value="NZ_JAXCEH010000007.1"/>
</dbReference>
<comment type="caution">
    <text evidence="2">The sequence shown here is derived from an EMBL/GenBank/DDBJ whole genome shotgun (WGS) entry which is preliminary data.</text>
</comment>
<dbReference type="EMBL" id="JAXCEH010000007">
    <property type="protein sequence ID" value="MFA1554918.1"/>
    <property type="molecule type" value="Genomic_DNA"/>
</dbReference>
<dbReference type="InterPro" id="IPR025161">
    <property type="entry name" value="IS402-like_dom"/>
</dbReference>
<evidence type="ECO:0000313" key="2">
    <source>
        <dbReference type="EMBL" id="MFA1554918.1"/>
    </source>
</evidence>
<dbReference type="PANTHER" id="PTHR30007">
    <property type="entry name" value="PHP DOMAIN PROTEIN"/>
    <property type="match status" value="1"/>
</dbReference>
<evidence type="ECO:0000313" key="3">
    <source>
        <dbReference type="Proteomes" id="UP001569904"/>
    </source>
</evidence>
<dbReference type="Pfam" id="PF13340">
    <property type="entry name" value="DUF4096"/>
    <property type="match status" value="1"/>
</dbReference>
<protein>
    <submittedName>
        <fullName evidence="2">Transposase</fullName>
    </submittedName>
</protein>
<proteinExistence type="predicted"/>
<organism evidence="2 3">
    <name type="scientific">Actinomadura chokoriensis</name>
    <dbReference type="NCBI Taxonomy" id="454156"/>
    <lineage>
        <taxon>Bacteria</taxon>
        <taxon>Bacillati</taxon>
        <taxon>Actinomycetota</taxon>
        <taxon>Actinomycetes</taxon>
        <taxon>Streptosporangiales</taxon>
        <taxon>Thermomonosporaceae</taxon>
        <taxon>Actinomadura</taxon>
    </lineage>
</organism>
<sequence length="73" mass="8465">MSRQSCYPSDPTDNEWALVEQLLPPDGGGGRPEKHPRRNIVDAVLYVVRTGCAWRQSPADFPPWQTVYWYFVR</sequence>
<name>A0ABV4QWD9_9ACTN</name>
<reference evidence="2 3" key="1">
    <citation type="submission" date="2023-11" db="EMBL/GenBank/DDBJ databases">
        <title>Actinomadura monticuli sp. nov., isolated from volcanic ash.</title>
        <authorList>
            <person name="Lee S.D."/>
            <person name="Yang H."/>
            <person name="Kim I.S."/>
        </authorList>
    </citation>
    <scope>NUCLEOTIDE SEQUENCE [LARGE SCALE GENOMIC DNA]</scope>
    <source>
        <strain evidence="2 3">DSM 45346</strain>
    </source>
</reference>
<keyword evidence="3" id="KW-1185">Reference proteome</keyword>
<evidence type="ECO:0000259" key="1">
    <source>
        <dbReference type="Pfam" id="PF13340"/>
    </source>
</evidence>
<feature type="domain" description="Insertion element IS402-like" evidence="1">
    <location>
        <begin position="12"/>
        <end position="73"/>
    </location>
</feature>